<name>A0A830F2A8_9EURY</name>
<proteinExistence type="predicted"/>
<dbReference type="EMBL" id="BMPF01000002">
    <property type="protein sequence ID" value="GGL32501.1"/>
    <property type="molecule type" value="Genomic_DNA"/>
</dbReference>
<organism evidence="2 3">
    <name type="scientific">Halarchaeum grantii</name>
    <dbReference type="NCBI Taxonomy" id="1193105"/>
    <lineage>
        <taxon>Archaea</taxon>
        <taxon>Methanobacteriati</taxon>
        <taxon>Methanobacteriota</taxon>
        <taxon>Stenosarchaea group</taxon>
        <taxon>Halobacteria</taxon>
        <taxon>Halobacteriales</taxon>
        <taxon>Halobacteriaceae</taxon>
    </lineage>
</organism>
<evidence type="ECO:0000313" key="2">
    <source>
        <dbReference type="EMBL" id="GGL32501.1"/>
    </source>
</evidence>
<dbReference type="InterPro" id="IPR055533">
    <property type="entry name" value="DUF7109"/>
</dbReference>
<feature type="compositionally biased region" description="Acidic residues" evidence="1">
    <location>
        <begin position="165"/>
        <end position="174"/>
    </location>
</feature>
<reference evidence="2 3" key="1">
    <citation type="journal article" date="2019" name="Int. J. Syst. Evol. Microbiol.">
        <title>The Global Catalogue of Microorganisms (GCM) 10K type strain sequencing project: providing services to taxonomists for standard genome sequencing and annotation.</title>
        <authorList>
            <consortium name="The Broad Institute Genomics Platform"/>
            <consortium name="The Broad Institute Genome Sequencing Center for Infectious Disease"/>
            <person name="Wu L."/>
            <person name="Ma J."/>
        </authorList>
    </citation>
    <scope>NUCLEOTIDE SEQUENCE [LARGE SCALE GENOMIC DNA]</scope>
    <source>
        <strain evidence="2 3">JCM 19585</strain>
    </source>
</reference>
<protein>
    <submittedName>
        <fullName evidence="2">Uncharacterized protein</fullName>
    </submittedName>
</protein>
<evidence type="ECO:0000313" key="3">
    <source>
        <dbReference type="Proteomes" id="UP000628840"/>
    </source>
</evidence>
<evidence type="ECO:0000256" key="1">
    <source>
        <dbReference type="SAM" id="MobiDB-lite"/>
    </source>
</evidence>
<dbReference type="Proteomes" id="UP000628840">
    <property type="component" value="Unassembled WGS sequence"/>
</dbReference>
<sequence>MDLDPDELAGVCDLFGALTRDELAAAVEELAFRRGVDFEREAHDAAVESAREAYVLVVLGESVADALADAGADVDPPLVAPGPRAFPVVPDGGTDLPHILDVPRRDVPGAAVERAVRARLAAEVAALDDDPDDERAARLLDVTYDAELLTGGDFSRTRAMLDGGDGGDDGDGAA</sequence>
<gene>
    <name evidence="2" type="ORF">GCM10009037_15170</name>
</gene>
<feature type="region of interest" description="Disordered" evidence="1">
    <location>
        <begin position="155"/>
        <end position="174"/>
    </location>
</feature>
<keyword evidence="3" id="KW-1185">Reference proteome</keyword>
<accession>A0A830F2A8</accession>
<dbReference type="Pfam" id="PF23421">
    <property type="entry name" value="DUF7109"/>
    <property type="match status" value="1"/>
</dbReference>
<comment type="caution">
    <text evidence="2">The sequence shown here is derived from an EMBL/GenBank/DDBJ whole genome shotgun (WGS) entry which is preliminary data.</text>
</comment>
<dbReference type="AlphaFoldDB" id="A0A830F2A8"/>
<dbReference type="RefSeq" id="WP_229871036.1">
    <property type="nucleotide sequence ID" value="NZ_BMPF01000002.1"/>
</dbReference>